<comment type="subunit">
    <text evidence="10">Monomer.</text>
</comment>
<feature type="binding site" evidence="10">
    <location>
        <position position="278"/>
    </location>
    <ligand>
        <name>[2Fe-2S] cluster</name>
        <dbReference type="ChEBI" id="CHEBI:190135"/>
    </ligand>
</feature>
<comment type="function">
    <text evidence="10">Component of the cytosolic iron-sulfur (Fe-S) protein assembly (CIA) machinery. Required for the maturation of extramitochondrial Fe-S proteins. Part of an electron transfer chain functioning in an early step of cytosolic Fe-S biogenesis, facilitating the de novo assembly of a [4Fe-4S] cluster on the cytosolic Fe-S scaffold complex. Electrons are transferred from NADPH via a FAD- and FMN-containing diflavin oxidoreductase. Together with the diflavin oxidoreductase, also required for the assembly of the diferric tyrosyl radical cofactor of ribonucleotide reductase (RNR), probably by providing electrons for reduction during radical cofactor maturation in the catalytic small subunit.</text>
</comment>
<comment type="domain">
    <text evidence="10">The twin Cx2C motifs are involved in the recognition by the mitochondrial MIA40-ERV1 disulfide relay system. The formation of 2 disulfide bonds in the Cx2C motifs through dithiol/disulfide exchange reactions effectively traps the protein in the mitochondrial intermembrane space.</text>
</comment>
<keyword evidence="3 10" id="KW-0004">4Fe-4S</keyword>
<keyword evidence="6 10" id="KW-0479">Metal-binding</keyword>
<dbReference type="GO" id="GO:0009055">
    <property type="term" value="F:electron transfer activity"/>
    <property type="evidence" value="ECO:0007669"/>
    <property type="project" value="UniProtKB-UniRule"/>
</dbReference>
<dbReference type="GO" id="GO:0005758">
    <property type="term" value="C:mitochondrial intermembrane space"/>
    <property type="evidence" value="ECO:0007669"/>
    <property type="project" value="UniProtKB-SubCell"/>
</dbReference>
<feature type="binding site" evidence="10">
    <location>
        <position position="310"/>
    </location>
    <ligand>
        <name>[4Fe-4S] cluster</name>
        <dbReference type="ChEBI" id="CHEBI:49883"/>
    </ligand>
</feature>
<dbReference type="SUPFAM" id="SSF53335">
    <property type="entry name" value="S-adenosyl-L-methionine-dependent methyltransferases"/>
    <property type="match status" value="1"/>
</dbReference>
<evidence type="ECO:0000256" key="10">
    <source>
        <dbReference type="HAMAP-Rule" id="MF_03115"/>
    </source>
</evidence>
<evidence type="ECO:0000256" key="5">
    <source>
        <dbReference type="ARBA" id="ARBA00022714"/>
    </source>
</evidence>
<comment type="similarity">
    <text evidence="2 10">Belongs to the anamorsin family.</text>
</comment>
<evidence type="ECO:0000256" key="4">
    <source>
        <dbReference type="ARBA" id="ARBA00022490"/>
    </source>
</evidence>
<keyword evidence="4 10" id="KW-0963">Cytoplasm</keyword>
<accession>A0A0D2X2G7</accession>
<evidence type="ECO:0000256" key="6">
    <source>
        <dbReference type="ARBA" id="ARBA00022723"/>
    </source>
</evidence>
<dbReference type="PANTHER" id="PTHR13273">
    <property type="entry name" value="ANAMORSIN"/>
    <property type="match status" value="1"/>
</dbReference>
<evidence type="ECO:0000259" key="12">
    <source>
        <dbReference type="Pfam" id="PF20922"/>
    </source>
</evidence>
<evidence type="ECO:0000259" key="11">
    <source>
        <dbReference type="Pfam" id="PF05093"/>
    </source>
</evidence>
<feature type="binding site" evidence="10">
    <location>
        <position position="264"/>
    </location>
    <ligand>
        <name>[2Fe-2S] cluster</name>
        <dbReference type="ChEBI" id="CHEBI:190135"/>
    </ligand>
</feature>
<dbReference type="AlphaFoldDB" id="A0A0D2X2G7"/>
<feature type="short sequence motif" description="Cx2C motif 2" evidence="10">
    <location>
        <begin position="318"/>
        <end position="321"/>
    </location>
</feature>
<feature type="binding site" evidence="10">
    <location>
        <position position="307"/>
    </location>
    <ligand>
        <name>[4Fe-4S] cluster</name>
        <dbReference type="ChEBI" id="CHEBI:49883"/>
    </ligand>
</feature>
<dbReference type="HAMAP" id="MF_03115">
    <property type="entry name" value="Anamorsin"/>
    <property type="match status" value="1"/>
</dbReference>
<evidence type="ECO:0000256" key="8">
    <source>
        <dbReference type="ARBA" id="ARBA00023014"/>
    </source>
</evidence>
<dbReference type="PhylomeDB" id="A0A0D2X2G7"/>
<keyword evidence="7 10" id="KW-0408">Iron</keyword>
<reference evidence="14" key="1">
    <citation type="submission" date="2011-02" db="EMBL/GenBank/DDBJ databases">
        <title>The Genome Sequence of Capsaspora owczarzaki ATCC 30864.</title>
        <authorList>
            <person name="Russ C."/>
            <person name="Cuomo C."/>
            <person name="Burger G."/>
            <person name="Gray M.W."/>
            <person name="Holland P.W.H."/>
            <person name="King N."/>
            <person name="Lang F.B.F."/>
            <person name="Roger A.J."/>
            <person name="Ruiz-Trillo I."/>
            <person name="Young S.K."/>
            <person name="Zeng Q."/>
            <person name="Gargeya S."/>
            <person name="Alvarado L."/>
            <person name="Berlin A."/>
            <person name="Chapman S.B."/>
            <person name="Chen Z."/>
            <person name="Freedman E."/>
            <person name="Gellesch M."/>
            <person name="Goldberg J."/>
            <person name="Griggs A."/>
            <person name="Gujja S."/>
            <person name="Heilman E."/>
            <person name="Heiman D."/>
            <person name="Howarth C."/>
            <person name="Mehta T."/>
            <person name="Neiman D."/>
            <person name="Pearson M."/>
            <person name="Roberts A."/>
            <person name="Saif S."/>
            <person name="Shea T."/>
            <person name="Shenoy N."/>
            <person name="Sisk P."/>
            <person name="Stolte C."/>
            <person name="Sykes S."/>
            <person name="White J."/>
            <person name="Yandava C."/>
            <person name="Haas B."/>
            <person name="Nusbaum C."/>
            <person name="Birren B."/>
        </authorList>
    </citation>
    <scope>NUCLEOTIDE SEQUENCE</scope>
    <source>
        <strain evidence="14">ATCC 30864</strain>
    </source>
</reference>
<proteinExistence type="inferred from homology"/>
<dbReference type="InterPro" id="IPR007785">
    <property type="entry name" value="Anamorsin"/>
</dbReference>
<evidence type="ECO:0000313" key="14">
    <source>
        <dbReference type="Proteomes" id="UP000008743"/>
    </source>
</evidence>
<keyword evidence="9 10" id="KW-0496">Mitochondrion</keyword>
<dbReference type="InterPro" id="IPR029063">
    <property type="entry name" value="SAM-dependent_MTases_sf"/>
</dbReference>
<gene>
    <name evidence="13" type="ORF">CAOG_003479</name>
</gene>
<protein>
    <recommendedName>
        <fullName evidence="10">Anamorsin homolog</fullName>
    </recommendedName>
    <alternativeName>
        <fullName evidence="10">Fe-S cluster assembly protein DRE2 homolog</fullName>
    </alternativeName>
</protein>
<comment type="domain">
    <text evidence="10">The C-terminal domain binds 2 Fe-S clusters but is otherwise mostly in an intrinsically disordered conformation.</text>
</comment>
<comment type="cofactor">
    <cofactor evidence="10">
        <name>[2Fe-2S] cluster</name>
        <dbReference type="ChEBI" id="CHEBI:190135"/>
    </cofactor>
</comment>
<evidence type="ECO:0000313" key="13">
    <source>
        <dbReference type="EMBL" id="KJE92529.1"/>
    </source>
</evidence>
<dbReference type="Pfam" id="PF05093">
    <property type="entry name" value="CIAPIN1"/>
    <property type="match status" value="1"/>
</dbReference>
<dbReference type="Proteomes" id="UP000008743">
    <property type="component" value="Unassembled WGS sequence"/>
</dbReference>
<comment type="cofactor">
    <cofactor evidence="1 10">
        <name>[4Fe-4S] cluster</name>
        <dbReference type="ChEBI" id="CHEBI:49883"/>
    </cofactor>
</comment>
<feature type="short sequence motif" description="Cx2C motif 1" evidence="10">
    <location>
        <begin position="307"/>
        <end position="310"/>
    </location>
</feature>
<keyword evidence="5 10" id="KW-0001">2Fe-2S</keyword>
<feature type="domain" description="Anamorsin C-terminal" evidence="11">
    <location>
        <begin position="302"/>
        <end position="337"/>
    </location>
</feature>
<dbReference type="GO" id="GO:0051539">
    <property type="term" value="F:4 iron, 4 sulfur cluster binding"/>
    <property type="evidence" value="ECO:0007669"/>
    <property type="project" value="UniProtKB-KW"/>
</dbReference>
<feature type="binding site" evidence="10">
    <location>
        <position position="318"/>
    </location>
    <ligand>
        <name>[4Fe-4S] cluster</name>
        <dbReference type="ChEBI" id="CHEBI:49883"/>
    </ligand>
</feature>
<feature type="region of interest" description="Fe-S binding site B" evidence="10">
    <location>
        <begin position="307"/>
        <end position="321"/>
    </location>
</feature>
<dbReference type="Gene3D" id="3.40.50.150">
    <property type="entry name" value="Vaccinia Virus protein VP39"/>
    <property type="match status" value="1"/>
</dbReference>
<dbReference type="OMA" id="GFINCRE"/>
<dbReference type="STRING" id="595528.A0A0D2X2G7"/>
<dbReference type="GO" id="GO:0051537">
    <property type="term" value="F:2 iron, 2 sulfur cluster binding"/>
    <property type="evidence" value="ECO:0007669"/>
    <property type="project" value="UniProtKB-UniRule"/>
</dbReference>
<evidence type="ECO:0000256" key="7">
    <source>
        <dbReference type="ARBA" id="ARBA00023004"/>
    </source>
</evidence>
<feature type="domain" description="Anamorsin N-terminal" evidence="12">
    <location>
        <begin position="18"/>
        <end position="190"/>
    </location>
</feature>
<sequence>MVAAVSLADIASRVVRPGQRVLLLANPAIASAAIVDALQLLNGVVGTDSSAPVALEQADRLLQVSLAASSFDVVLAGVLAPHVEWHDSDLLAELARILKPSGCLVLVEPVLETQTRFQHRTTDALPGALRLAGLVEVAEFAPTVPASQEEVAQFANYWARGDAEALTTLQTSLRITAVVAKKPAYEVGHSAQLPLSFKKKQPVAAAAAATTTTTTAPAPTKSAAAVWKLDSDDVFGDDLLDDEKDLLTAADFARPARAPAPRDCGTDNTGKAKACKNCSCGLAEELAAEAAAGGPKPGAASTFKSSCGNCSLGDAFRCSSCPYLGMPAFKPGEQVKLNDRQLRADA</sequence>
<dbReference type="OrthoDB" id="311633at2759"/>
<feature type="binding site" evidence="10">
    <location>
        <position position="275"/>
    </location>
    <ligand>
        <name>[2Fe-2S] cluster</name>
        <dbReference type="ChEBI" id="CHEBI:190135"/>
    </ligand>
</feature>
<dbReference type="InParanoid" id="A0A0D2X2G7"/>
<feature type="binding site" evidence="10">
    <location>
        <position position="280"/>
    </location>
    <ligand>
        <name>[2Fe-2S] cluster</name>
        <dbReference type="ChEBI" id="CHEBI:190135"/>
    </ligand>
</feature>
<feature type="binding site" evidence="10">
    <location>
        <position position="321"/>
    </location>
    <ligand>
        <name>[4Fe-4S] cluster</name>
        <dbReference type="ChEBI" id="CHEBI:49883"/>
    </ligand>
</feature>
<evidence type="ECO:0000256" key="3">
    <source>
        <dbReference type="ARBA" id="ARBA00022485"/>
    </source>
</evidence>
<evidence type="ECO:0000256" key="1">
    <source>
        <dbReference type="ARBA" id="ARBA00001966"/>
    </source>
</evidence>
<keyword evidence="14" id="KW-1185">Reference proteome</keyword>
<evidence type="ECO:0000256" key="9">
    <source>
        <dbReference type="ARBA" id="ARBA00023128"/>
    </source>
</evidence>
<comment type="domain">
    <text evidence="10">The N-terminal domain has structural similarity with S-adenosyl-L-methionine-dependent methyltransferases, but does not bind S-adenosyl-L-methionine. It is required for correct assembly of the 2 Fe-S clusters.</text>
</comment>
<evidence type="ECO:0000256" key="2">
    <source>
        <dbReference type="ARBA" id="ARBA00008169"/>
    </source>
</evidence>
<dbReference type="InterPro" id="IPR046408">
    <property type="entry name" value="CIAPIN1"/>
</dbReference>
<comment type="caution">
    <text evidence="10">Lacks conserved residue(s) required for the propagation of feature annotation.</text>
</comment>
<dbReference type="GO" id="GO:0016226">
    <property type="term" value="P:iron-sulfur cluster assembly"/>
    <property type="evidence" value="ECO:0007669"/>
    <property type="project" value="UniProtKB-UniRule"/>
</dbReference>
<keyword evidence="8 10" id="KW-0411">Iron-sulfur</keyword>
<organism evidence="13 14">
    <name type="scientific">Capsaspora owczarzaki (strain ATCC 30864)</name>
    <dbReference type="NCBI Taxonomy" id="595528"/>
    <lineage>
        <taxon>Eukaryota</taxon>
        <taxon>Filasterea</taxon>
        <taxon>Capsaspora</taxon>
    </lineage>
</organism>
<comment type="subcellular location">
    <subcellularLocation>
        <location evidence="10">Cytoplasm</location>
    </subcellularLocation>
    <subcellularLocation>
        <location evidence="10">Mitochondrion intermembrane space</location>
    </subcellularLocation>
</comment>
<dbReference type="PANTHER" id="PTHR13273:SF14">
    <property type="entry name" value="ANAMORSIN"/>
    <property type="match status" value="1"/>
</dbReference>
<dbReference type="eggNOG" id="KOG4020">
    <property type="taxonomic scope" value="Eukaryota"/>
</dbReference>
<dbReference type="Pfam" id="PF20922">
    <property type="entry name" value="Anamorsin_N"/>
    <property type="match status" value="1"/>
</dbReference>
<name>A0A0D2X2G7_CAPO3</name>
<dbReference type="RefSeq" id="XP_004348384.1">
    <property type="nucleotide sequence ID" value="XM_004348334.2"/>
</dbReference>
<feature type="region of interest" description="Fe-S binding site A" evidence="10">
    <location>
        <begin position="264"/>
        <end position="280"/>
    </location>
</feature>
<dbReference type="EMBL" id="KE346364">
    <property type="protein sequence ID" value="KJE92529.1"/>
    <property type="molecule type" value="Genomic_DNA"/>
</dbReference>
<dbReference type="GO" id="GO:0046872">
    <property type="term" value="F:metal ion binding"/>
    <property type="evidence" value="ECO:0007669"/>
    <property type="project" value="UniProtKB-KW"/>
</dbReference>
<dbReference type="InterPro" id="IPR049011">
    <property type="entry name" value="Anamorsin_N_metazoan"/>
</dbReference>